<evidence type="ECO:0000313" key="1">
    <source>
        <dbReference type="EMBL" id="JAH49840.1"/>
    </source>
</evidence>
<sequence length="36" mass="4186">MKCLQSTLWLEKLPYQSQHSKCLLLLNLLTSTLLPK</sequence>
<protein>
    <submittedName>
        <fullName evidence="1">Uncharacterized protein</fullName>
    </submittedName>
</protein>
<name>A0A0E9TAD2_ANGAN</name>
<reference evidence="1" key="1">
    <citation type="submission" date="2014-11" db="EMBL/GenBank/DDBJ databases">
        <authorList>
            <person name="Amaro Gonzalez C."/>
        </authorList>
    </citation>
    <scope>NUCLEOTIDE SEQUENCE</scope>
</reference>
<organism evidence="1">
    <name type="scientific">Anguilla anguilla</name>
    <name type="common">European freshwater eel</name>
    <name type="synonym">Muraena anguilla</name>
    <dbReference type="NCBI Taxonomy" id="7936"/>
    <lineage>
        <taxon>Eukaryota</taxon>
        <taxon>Metazoa</taxon>
        <taxon>Chordata</taxon>
        <taxon>Craniata</taxon>
        <taxon>Vertebrata</taxon>
        <taxon>Euteleostomi</taxon>
        <taxon>Actinopterygii</taxon>
        <taxon>Neopterygii</taxon>
        <taxon>Teleostei</taxon>
        <taxon>Anguilliformes</taxon>
        <taxon>Anguillidae</taxon>
        <taxon>Anguilla</taxon>
    </lineage>
</organism>
<dbReference type="AlphaFoldDB" id="A0A0E9TAD2"/>
<dbReference type="EMBL" id="GBXM01058737">
    <property type="protein sequence ID" value="JAH49840.1"/>
    <property type="molecule type" value="Transcribed_RNA"/>
</dbReference>
<accession>A0A0E9TAD2</accession>
<reference evidence="1" key="2">
    <citation type="journal article" date="2015" name="Fish Shellfish Immunol.">
        <title>Early steps in the European eel (Anguilla anguilla)-Vibrio vulnificus interaction in the gills: Role of the RtxA13 toxin.</title>
        <authorList>
            <person name="Callol A."/>
            <person name="Pajuelo D."/>
            <person name="Ebbesson L."/>
            <person name="Teles M."/>
            <person name="MacKenzie S."/>
            <person name="Amaro C."/>
        </authorList>
    </citation>
    <scope>NUCLEOTIDE SEQUENCE</scope>
</reference>
<proteinExistence type="predicted"/>